<dbReference type="InterPro" id="IPR036412">
    <property type="entry name" value="HAD-like_sf"/>
</dbReference>
<keyword evidence="4" id="KW-1185">Reference proteome</keyword>
<dbReference type="PANTHER" id="PTHR10000">
    <property type="entry name" value="PHOSPHOSERINE PHOSPHATASE"/>
    <property type="match status" value="1"/>
</dbReference>
<protein>
    <recommendedName>
        <fullName evidence="1">Phosphoglycolate phosphatase</fullName>
        <ecNumber evidence="1">3.1.3.18</ecNumber>
    </recommendedName>
</protein>
<proteinExistence type="predicted"/>
<evidence type="ECO:0000313" key="3">
    <source>
        <dbReference type="EMBL" id="MCD1295442.1"/>
    </source>
</evidence>
<evidence type="ECO:0000256" key="1">
    <source>
        <dbReference type="NCBIfam" id="TIGR01487"/>
    </source>
</evidence>
<dbReference type="Gene3D" id="3.90.1070.10">
    <property type="match status" value="1"/>
</dbReference>
<dbReference type="PANTHER" id="PTHR10000:SF8">
    <property type="entry name" value="HAD SUPERFAMILY HYDROLASE-LIKE, TYPE 3"/>
    <property type="match status" value="1"/>
</dbReference>
<name>A0AAP2RFU2_9EURY</name>
<organism evidence="3 4">
    <name type="scientific">Methanooceanicella nereidis</name>
    <dbReference type="NCBI Taxonomy" id="2052831"/>
    <lineage>
        <taxon>Archaea</taxon>
        <taxon>Methanobacteriati</taxon>
        <taxon>Methanobacteriota</taxon>
        <taxon>Stenosarchaea group</taxon>
        <taxon>Methanomicrobia</taxon>
        <taxon>Methanocellales</taxon>
        <taxon>Methanocellaceae</taxon>
        <taxon>Methanooceanicella</taxon>
    </lineage>
</organism>
<dbReference type="NCBIfam" id="NF002245">
    <property type="entry name" value="PRK01158.1"/>
    <property type="match status" value="1"/>
</dbReference>
<keyword evidence="2" id="KW-1133">Transmembrane helix</keyword>
<dbReference type="GO" id="GO:0005829">
    <property type="term" value="C:cytosol"/>
    <property type="evidence" value="ECO:0007669"/>
    <property type="project" value="TreeGrafter"/>
</dbReference>
<dbReference type="GO" id="GO:0000287">
    <property type="term" value="F:magnesium ion binding"/>
    <property type="evidence" value="ECO:0007669"/>
    <property type="project" value="TreeGrafter"/>
</dbReference>
<keyword evidence="2" id="KW-0472">Membrane</keyword>
<sequence>MKRHVSLDAVKAIRALPIPVILATGNVICFVRAAAKLIGASDTMIGENGGVILVGYDSEPMVLADIGRCRQARDLLMKEFPGLTPLDEAYRKSELAFRRNIDVERAKSLVSEKFSDLEIVDTQFALHLKNKNVNKGTGLKKIASIMGLKPENFAAMGDSENDLPMLETAGVSISVGNAAPEIKGISTYVCREKYGEGAAEGFEWLKRQL</sequence>
<reference evidence="3 4" key="1">
    <citation type="submission" date="2017-11" db="EMBL/GenBank/DDBJ databases">
        <title>Isolation and Characterization of Family Methanocellaceae Species from Potential Methane Hydrate Area Offshore Southwestern Taiwan.</title>
        <authorList>
            <person name="Zhang W.-L."/>
            <person name="Chen W.-C."/>
            <person name="Lai M.-C."/>
            <person name="Chen S.-C."/>
        </authorList>
    </citation>
    <scope>NUCLEOTIDE SEQUENCE [LARGE SCALE GENOMIC DNA]</scope>
    <source>
        <strain evidence="3 4">CWC-04</strain>
    </source>
</reference>
<dbReference type="Pfam" id="PF08282">
    <property type="entry name" value="Hydrolase_3"/>
    <property type="match status" value="1"/>
</dbReference>
<dbReference type="CDD" id="cd07514">
    <property type="entry name" value="HAD_Pase"/>
    <property type="match status" value="1"/>
</dbReference>
<dbReference type="GO" id="GO:0008967">
    <property type="term" value="F:phosphoglycolate phosphatase activity"/>
    <property type="evidence" value="ECO:0007669"/>
    <property type="project" value="UniProtKB-UniRule"/>
</dbReference>
<evidence type="ECO:0000313" key="4">
    <source>
        <dbReference type="Proteomes" id="UP001320159"/>
    </source>
</evidence>
<dbReference type="AlphaFoldDB" id="A0AAP2RFU2"/>
<dbReference type="EMBL" id="PGCK01000008">
    <property type="protein sequence ID" value="MCD1295442.1"/>
    <property type="molecule type" value="Genomic_DNA"/>
</dbReference>
<evidence type="ECO:0000256" key="2">
    <source>
        <dbReference type="SAM" id="Phobius"/>
    </source>
</evidence>
<comment type="caution">
    <text evidence="3">The sequence shown here is derived from an EMBL/GenBank/DDBJ whole genome shotgun (WGS) entry which is preliminary data.</text>
</comment>
<feature type="transmembrane region" description="Helical" evidence="2">
    <location>
        <begin position="12"/>
        <end position="35"/>
    </location>
</feature>
<accession>A0AAP2RFU2</accession>
<gene>
    <name evidence="3" type="ORF">CUJ83_10570</name>
</gene>
<dbReference type="EC" id="3.1.3.18" evidence="1"/>
<dbReference type="NCBIfam" id="TIGR01487">
    <property type="entry name" value="Pglycolate_arch"/>
    <property type="match status" value="1"/>
</dbReference>
<dbReference type="InterPro" id="IPR023214">
    <property type="entry name" value="HAD_sf"/>
</dbReference>
<keyword evidence="2" id="KW-0812">Transmembrane</keyword>
<dbReference type="Proteomes" id="UP001320159">
    <property type="component" value="Unassembled WGS sequence"/>
</dbReference>
<dbReference type="SUPFAM" id="SSF56784">
    <property type="entry name" value="HAD-like"/>
    <property type="match status" value="1"/>
</dbReference>
<dbReference type="Gene3D" id="3.40.50.1000">
    <property type="entry name" value="HAD superfamily/HAD-like"/>
    <property type="match status" value="1"/>
</dbReference>
<dbReference type="NCBIfam" id="TIGR01482">
    <property type="entry name" value="SPP-subfamily"/>
    <property type="match status" value="1"/>
</dbReference>